<evidence type="ECO:0000256" key="2">
    <source>
        <dbReference type="ARBA" id="ARBA00022692"/>
    </source>
</evidence>
<feature type="region of interest" description="Disordered" evidence="5">
    <location>
        <begin position="238"/>
        <end position="261"/>
    </location>
</feature>
<keyword evidence="4 6" id="KW-0472">Membrane</keyword>
<feature type="region of interest" description="Disordered" evidence="5">
    <location>
        <begin position="708"/>
        <end position="738"/>
    </location>
</feature>
<dbReference type="InterPro" id="IPR050382">
    <property type="entry name" value="MFS_Na/Anion_cotransporter"/>
</dbReference>
<dbReference type="Pfam" id="PF07690">
    <property type="entry name" value="MFS_1"/>
    <property type="match status" value="1"/>
</dbReference>
<feature type="transmembrane region" description="Helical" evidence="6">
    <location>
        <begin position="339"/>
        <end position="362"/>
    </location>
</feature>
<feature type="transmembrane region" description="Helical" evidence="6">
    <location>
        <begin position="670"/>
        <end position="690"/>
    </location>
</feature>
<dbReference type="InterPro" id="IPR020846">
    <property type="entry name" value="MFS_dom"/>
</dbReference>
<dbReference type="GO" id="GO:0016020">
    <property type="term" value="C:membrane"/>
    <property type="evidence" value="ECO:0007669"/>
    <property type="project" value="UniProtKB-SubCell"/>
</dbReference>
<feature type="region of interest" description="Disordered" evidence="5">
    <location>
        <begin position="455"/>
        <end position="486"/>
    </location>
</feature>
<evidence type="ECO:0000256" key="6">
    <source>
        <dbReference type="SAM" id="Phobius"/>
    </source>
</evidence>
<feature type="compositionally biased region" description="Polar residues" evidence="5">
    <location>
        <begin position="247"/>
        <end position="261"/>
    </location>
</feature>
<feature type="transmembrane region" description="Helical" evidence="6">
    <location>
        <begin position="314"/>
        <end position="333"/>
    </location>
</feature>
<organism evidence="8">
    <name type="scientific">Aceria tosichella</name>
    <name type="common">wheat curl mite</name>
    <dbReference type="NCBI Taxonomy" id="561515"/>
    <lineage>
        <taxon>Eukaryota</taxon>
        <taxon>Metazoa</taxon>
        <taxon>Ecdysozoa</taxon>
        <taxon>Arthropoda</taxon>
        <taxon>Chelicerata</taxon>
        <taxon>Arachnida</taxon>
        <taxon>Acari</taxon>
        <taxon>Acariformes</taxon>
        <taxon>Trombidiformes</taxon>
        <taxon>Prostigmata</taxon>
        <taxon>Eupodina</taxon>
        <taxon>Eriophyoidea</taxon>
        <taxon>Eriophyidae</taxon>
        <taxon>Eriophyinae</taxon>
        <taxon>Aceriini</taxon>
        <taxon>Aceria</taxon>
    </lineage>
</organism>
<feature type="transmembrane region" description="Helical" evidence="6">
    <location>
        <begin position="602"/>
        <end position="623"/>
    </location>
</feature>
<feature type="transmembrane region" description="Helical" evidence="6">
    <location>
        <begin position="535"/>
        <end position="556"/>
    </location>
</feature>
<proteinExistence type="predicted"/>
<feature type="transmembrane region" description="Helical" evidence="6">
    <location>
        <begin position="374"/>
        <end position="395"/>
    </location>
</feature>
<comment type="subcellular location">
    <subcellularLocation>
        <location evidence="1">Membrane</location>
        <topology evidence="1">Multi-pass membrane protein</topology>
    </subcellularLocation>
</comment>
<evidence type="ECO:0000313" key="8">
    <source>
        <dbReference type="EMBL" id="MDE44831.1"/>
    </source>
</evidence>
<dbReference type="GO" id="GO:0006820">
    <property type="term" value="P:monoatomic anion transport"/>
    <property type="evidence" value="ECO:0007669"/>
    <property type="project" value="TreeGrafter"/>
</dbReference>
<dbReference type="EMBL" id="GGYP01000060">
    <property type="protein sequence ID" value="MDE44831.1"/>
    <property type="molecule type" value="Transcribed_RNA"/>
</dbReference>
<dbReference type="PANTHER" id="PTHR11662:SF399">
    <property type="entry name" value="FI19708P1-RELATED"/>
    <property type="match status" value="1"/>
</dbReference>
<dbReference type="InterPro" id="IPR011701">
    <property type="entry name" value="MFS"/>
</dbReference>
<dbReference type="InterPro" id="IPR036259">
    <property type="entry name" value="MFS_trans_sf"/>
</dbReference>
<feature type="transmembrane region" description="Helical" evidence="6">
    <location>
        <begin position="499"/>
        <end position="523"/>
    </location>
</feature>
<feature type="transmembrane region" description="Helical" evidence="6">
    <location>
        <begin position="287"/>
        <end position="307"/>
    </location>
</feature>
<dbReference type="GO" id="GO:0022857">
    <property type="term" value="F:transmembrane transporter activity"/>
    <property type="evidence" value="ECO:0007669"/>
    <property type="project" value="InterPro"/>
</dbReference>
<dbReference type="SUPFAM" id="SSF103473">
    <property type="entry name" value="MFS general substrate transporter"/>
    <property type="match status" value="1"/>
</dbReference>
<dbReference type="Gene3D" id="1.20.1250.20">
    <property type="entry name" value="MFS general substrate transporter like domains"/>
    <property type="match status" value="2"/>
</dbReference>
<feature type="compositionally biased region" description="Low complexity" evidence="5">
    <location>
        <begin position="15"/>
        <end position="30"/>
    </location>
</feature>
<gene>
    <name evidence="8" type="primary">C38C10.2_2</name>
    <name evidence="8" type="ORF">g.9899</name>
</gene>
<feature type="domain" description="Major facilitator superfamily (MFS) profile" evidence="7">
    <location>
        <begin position="196"/>
        <end position="694"/>
    </location>
</feature>
<feature type="transmembrane region" description="Helical" evidence="6">
    <location>
        <begin position="635"/>
        <end position="658"/>
    </location>
</feature>
<reference evidence="8" key="1">
    <citation type="submission" date="2018-10" db="EMBL/GenBank/DDBJ databases">
        <title>Transcriptome assembly of Aceria tosichella (Wheat curl mite) Type 2.</title>
        <authorList>
            <person name="Scully E.D."/>
            <person name="Geib S.M."/>
            <person name="Palmer N.A."/>
            <person name="Gupta A.K."/>
            <person name="Sarath G."/>
            <person name="Tatineni S."/>
        </authorList>
    </citation>
    <scope>NUCLEOTIDE SEQUENCE</scope>
    <source>
        <strain evidence="8">LincolnNE</strain>
    </source>
</reference>
<accession>A0A6G1S3M7</accession>
<keyword evidence="3 6" id="KW-1133">Transmembrane helix</keyword>
<name>A0A6G1S3M7_9ACAR</name>
<sequence>MTMKKFNKTLTFDRSYSSSESNNSSHQSTSNGGGRQRLSVTRLTAKMNNNERAQYSNGQQLQQQRMQPLDNKEHIDYATNGLTGLFVPIKNDFSVLNIGQAADNNYTDDEDDEHSPDCIERYRDEPHWTHEAKKKVKRVRFVICILALLGLALGLMSRLMLNVSIVEMVRKPDIVPGEDLIHELSTTTTTITTTTTTTLAPRDELLFAADEDIHEPARSFPPEDVPQQPPPILFDNQPDSSPVVANEPTTAATTLPPNDTTDASQVEMNASHDDGLHFSWSKQEVNIVLASFYLGYGPGILFSGSVAEKYGAKYPMFACIFGSAIINLFTPLIARYSLYLLIASRITLGLIQGSLLPCLYELFNRWLTQTESSIFAPMIKVSMPLGSLMGTVMPGLCAKLKLDWPNLFYIGGFLCLVWSLVWALIATSLPQTNRFVGINELNRIMRKKKNHLNQPATITEKAPRPSLSHSDTADRSNRANQPAKSSGTPWMLIITSPSVLALTIVKFTYNIGMDFIFLQLAVYLREVHNAPIETISTIAGSGYCMQMVLISFVGWLAKVVIIKRACGLSVTKWRKIFQGSSNFIMALAYVTLAYSYPSLEMATVLIMVVCFWWMMGAGGESMLPYDLSSEYPASIVGFAHSFSIYSGLALPAICDIVIGEHTDDPQRWSMLFYILSGMLAGGGLIFVIIVKARPFLPGEKIPKAIRHARKQQQQQQQQVTSISMARDHTGSNKLSNFR</sequence>
<evidence type="ECO:0000259" key="7">
    <source>
        <dbReference type="PROSITE" id="PS50850"/>
    </source>
</evidence>
<feature type="transmembrane region" description="Helical" evidence="6">
    <location>
        <begin position="576"/>
        <end position="596"/>
    </location>
</feature>
<evidence type="ECO:0000256" key="1">
    <source>
        <dbReference type="ARBA" id="ARBA00004141"/>
    </source>
</evidence>
<dbReference type="PROSITE" id="PS50850">
    <property type="entry name" value="MFS"/>
    <property type="match status" value="1"/>
</dbReference>
<dbReference type="PANTHER" id="PTHR11662">
    <property type="entry name" value="SOLUTE CARRIER FAMILY 17"/>
    <property type="match status" value="1"/>
</dbReference>
<evidence type="ECO:0000256" key="3">
    <source>
        <dbReference type="ARBA" id="ARBA00022989"/>
    </source>
</evidence>
<dbReference type="AlphaFoldDB" id="A0A6G1S3M7"/>
<evidence type="ECO:0000256" key="4">
    <source>
        <dbReference type="ARBA" id="ARBA00023136"/>
    </source>
</evidence>
<feature type="transmembrane region" description="Helical" evidence="6">
    <location>
        <begin position="141"/>
        <end position="161"/>
    </location>
</feature>
<protein>
    <submittedName>
        <fullName evidence="8">Putative transporter C38C10.2</fullName>
    </submittedName>
</protein>
<feature type="region of interest" description="Disordered" evidence="5">
    <location>
        <begin position="1"/>
        <end position="37"/>
    </location>
</feature>
<keyword evidence="2 6" id="KW-0812">Transmembrane</keyword>
<evidence type="ECO:0000256" key="5">
    <source>
        <dbReference type="SAM" id="MobiDB-lite"/>
    </source>
</evidence>
<feature type="transmembrane region" description="Helical" evidence="6">
    <location>
        <begin position="407"/>
        <end position="425"/>
    </location>
</feature>